<feature type="non-terminal residue" evidence="1">
    <location>
        <position position="518"/>
    </location>
</feature>
<reference evidence="1 2" key="1">
    <citation type="submission" date="2016-06" db="EMBL/GenBank/DDBJ databases">
        <title>The Draft Genome Sequence and Annotation of the Desert Woodrat Neotoma lepida.</title>
        <authorList>
            <person name="Campbell M."/>
            <person name="Oakeson K.F."/>
            <person name="Yandell M."/>
            <person name="Halpert J.R."/>
            <person name="Dearing D."/>
        </authorList>
    </citation>
    <scope>NUCLEOTIDE SEQUENCE [LARGE SCALE GENOMIC DNA]</scope>
    <source>
        <strain evidence="1">417</strain>
        <tissue evidence="1">Liver</tissue>
    </source>
</reference>
<feature type="non-terminal residue" evidence="1">
    <location>
        <position position="1"/>
    </location>
</feature>
<sequence>TCITTGVQLFFQGKLKRELLNCPIKRGGAWLALSAYSTSLLPVCLIQDFRFDDFFNHIFQGDNSQNFIKRVSFPFIVHSLHNGQGQLKTNLLTIVLTEAHQSHECNGGGSKRRQSYSVLPKDRTVLRTPPSYTAEALQNIPSSTDELILLFITTTRTFPSVSSVCTKLWSKEHVIEVLCKAKCKVPGHQKIHISEKHGSREAAHMGSNISPAVAPGRGADPVSLTACTHSVQLGVIENKVQGVVVKFGDGFQGSTIIWIHEGQVFDKEQVHDVGTLSFEHWDSSVATLHDFGHSVEVQDSLAGDHEAVPEGSHHILYSLGAELQRPLDDVQLLLNEVVIGVSDPEHLQQFFPVIDSAYLLAQDAVQQFAHRVRSREGHHHEKLGEEDGVGPYGQAVSGADGLGHYFPEDDDANGRDHHRHKARARNVVEQDGERGVDQHVAQQQRAQQVVALPAHRLDALGFCTMRSSIGSRAMSPRLRPLNMPDRHRSSEMKITCSQKGSRNFFSSPTIILVSSPSW</sequence>
<accession>A0A1A6GV21</accession>
<protein>
    <submittedName>
        <fullName evidence="1">Uncharacterized protein</fullName>
    </submittedName>
</protein>
<dbReference type="GO" id="GO:0005840">
    <property type="term" value="C:ribosome"/>
    <property type="evidence" value="ECO:0007669"/>
    <property type="project" value="InterPro"/>
</dbReference>
<dbReference type="EMBL" id="LZPO01068676">
    <property type="protein sequence ID" value="OBS69480.1"/>
    <property type="molecule type" value="Genomic_DNA"/>
</dbReference>
<dbReference type="GO" id="GO:0006412">
    <property type="term" value="P:translation"/>
    <property type="evidence" value="ECO:0007669"/>
    <property type="project" value="InterPro"/>
</dbReference>
<dbReference type="InterPro" id="IPR036920">
    <property type="entry name" value="Ribosomal_uL16_sf"/>
</dbReference>
<comment type="caution">
    <text evidence="1">The sequence shown here is derived from an EMBL/GenBank/DDBJ whole genome shotgun (WGS) entry which is preliminary data.</text>
</comment>
<organism evidence="1 2">
    <name type="scientific">Neotoma lepida</name>
    <name type="common">Desert woodrat</name>
    <dbReference type="NCBI Taxonomy" id="56216"/>
    <lineage>
        <taxon>Eukaryota</taxon>
        <taxon>Metazoa</taxon>
        <taxon>Chordata</taxon>
        <taxon>Craniata</taxon>
        <taxon>Vertebrata</taxon>
        <taxon>Euteleostomi</taxon>
        <taxon>Mammalia</taxon>
        <taxon>Eutheria</taxon>
        <taxon>Euarchontoglires</taxon>
        <taxon>Glires</taxon>
        <taxon>Rodentia</taxon>
        <taxon>Myomorpha</taxon>
        <taxon>Muroidea</taxon>
        <taxon>Cricetidae</taxon>
        <taxon>Neotominae</taxon>
        <taxon>Neotoma</taxon>
    </lineage>
</organism>
<dbReference type="Proteomes" id="UP000092124">
    <property type="component" value="Unassembled WGS sequence"/>
</dbReference>
<proteinExistence type="predicted"/>
<evidence type="ECO:0000313" key="1">
    <source>
        <dbReference type="EMBL" id="OBS69480.1"/>
    </source>
</evidence>
<keyword evidence="2" id="KW-1185">Reference proteome</keyword>
<dbReference type="GO" id="GO:0003735">
    <property type="term" value="F:structural constituent of ribosome"/>
    <property type="evidence" value="ECO:0007669"/>
    <property type="project" value="InterPro"/>
</dbReference>
<gene>
    <name evidence="1" type="ORF">A6R68_01917</name>
</gene>
<dbReference type="Gene3D" id="3.90.1170.10">
    <property type="entry name" value="Ribosomal protein L10e/L16"/>
    <property type="match status" value="1"/>
</dbReference>
<dbReference type="AlphaFoldDB" id="A0A1A6GV21"/>
<dbReference type="OrthoDB" id="9384856at2759"/>
<dbReference type="SUPFAM" id="SSF54686">
    <property type="entry name" value="Ribosomal protein L16p/L10e"/>
    <property type="match status" value="1"/>
</dbReference>
<evidence type="ECO:0000313" key="2">
    <source>
        <dbReference type="Proteomes" id="UP000092124"/>
    </source>
</evidence>
<name>A0A1A6GV21_NEOLE</name>